<evidence type="ECO:0000313" key="4">
    <source>
        <dbReference type="Proteomes" id="UP000825729"/>
    </source>
</evidence>
<dbReference type="PANTHER" id="PTHR33083">
    <property type="entry name" value="EXPRESSED PROTEIN"/>
    <property type="match status" value="1"/>
</dbReference>
<proteinExistence type="inferred from homology"/>
<evidence type="ECO:0000313" key="3">
    <source>
        <dbReference type="EMBL" id="KAG9439237.1"/>
    </source>
</evidence>
<accession>A0AAV7DRQ6</accession>
<dbReference type="Proteomes" id="UP000825729">
    <property type="component" value="Unassembled WGS sequence"/>
</dbReference>
<dbReference type="Pfam" id="PF04520">
    <property type="entry name" value="Senescence_reg"/>
    <property type="match status" value="1"/>
</dbReference>
<feature type="region of interest" description="Disordered" evidence="2">
    <location>
        <begin position="34"/>
        <end position="76"/>
    </location>
</feature>
<comment type="caution">
    <text evidence="3">The sequence shown here is derived from an EMBL/GenBank/DDBJ whole genome shotgun (WGS) entry which is preliminary data.</text>
</comment>
<dbReference type="PANTHER" id="PTHR33083:SF103">
    <property type="entry name" value="SENESCENCE REGULATOR"/>
    <property type="match status" value="1"/>
</dbReference>
<dbReference type="AlphaFoldDB" id="A0AAV7DRQ6"/>
<feature type="region of interest" description="Disordered" evidence="2">
    <location>
        <begin position="116"/>
        <end position="152"/>
    </location>
</feature>
<feature type="compositionally biased region" description="Basic and acidic residues" evidence="2">
    <location>
        <begin position="119"/>
        <end position="128"/>
    </location>
</feature>
<name>A0AAV7DRQ6_ARIFI</name>
<keyword evidence="4" id="KW-1185">Reference proteome</keyword>
<sequence length="235" mass="25981">MGDEYYGFYGGGKNSRSGVVSDDDFEEEDIWAAAVGKEKKDNSPKMRKPKESPVSPVPRHLPSAARMIPRSSQNSINEGTAVRAVRQSAPVNIPDWSKIYGNKSCSDGYLSGEGSWRGRGRDYGRGDNDDGAGGFEDEEEEEEEEEGRIPPHEWIARKLARSQISSFSVCEGAGRTLKGRDLSKEFVAVLKLLLLRYQNGTHSFHLYFSDSLRSLAYSSVDCCSSSAVCSRSFKD</sequence>
<dbReference type="EMBL" id="JAINDJ010000008">
    <property type="protein sequence ID" value="KAG9439237.1"/>
    <property type="molecule type" value="Genomic_DNA"/>
</dbReference>
<evidence type="ECO:0000256" key="2">
    <source>
        <dbReference type="SAM" id="MobiDB-lite"/>
    </source>
</evidence>
<protein>
    <submittedName>
        <fullName evidence="3">Uncharacterized protein</fullName>
    </submittedName>
</protein>
<gene>
    <name evidence="3" type="ORF">H6P81_019402</name>
</gene>
<dbReference type="GO" id="GO:0010150">
    <property type="term" value="P:leaf senescence"/>
    <property type="evidence" value="ECO:0007669"/>
    <property type="project" value="UniProtKB-ARBA"/>
</dbReference>
<feature type="compositionally biased region" description="Acidic residues" evidence="2">
    <location>
        <begin position="135"/>
        <end position="146"/>
    </location>
</feature>
<reference evidence="3 4" key="1">
    <citation type="submission" date="2021-07" db="EMBL/GenBank/DDBJ databases">
        <title>The Aristolochia fimbriata genome: insights into angiosperm evolution, floral development and chemical biosynthesis.</title>
        <authorList>
            <person name="Jiao Y."/>
        </authorList>
    </citation>
    <scope>NUCLEOTIDE SEQUENCE [LARGE SCALE GENOMIC DNA]</scope>
    <source>
        <strain evidence="3">IBCAS-2021</strain>
        <tissue evidence="3">Leaf</tissue>
    </source>
</reference>
<dbReference type="InterPro" id="IPR007608">
    <property type="entry name" value="Senescence_reg_S40"/>
</dbReference>
<evidence type="ECO:0000256" key="1">
    <source>
        <dbReference type="ARBA" id="ARBA00034773"/>
    </source>
</evidence>
<organism evidence="3 4">
    <name type="scientific">Aristolochia fimbriata</name>
    <name type="common">White veined hardy Dutchman's pipe vine</name>
    <dbReference type="NCBI Taxonomy" id="158543"/>
    <lineage>
        <taxon>Eukaryota</taxon>
        <taxon>Viridiplantae</taxon>
        <taxon>Streptophyta</taxon>
        <taxon>Embryophyta</taxon>
        <taxon>Tracheophyta</taxon>
        <taxon>Spermatophyta</taxon>
        <taxon>Magnoliopsida</taxon>
        <taxon>Magnoliidae</taxon>
        <taxon>Piperales</taxon>
        <taxon>Aristolochiaceae</taxon>
        <taxon>Aristolochia</taxon>
    </lineage>
</organism>
<comment type="similarity">
    <text evidence="1">Belongs to the senescence regulator S40 family.</text>
</comment>
<feature type="region of interest" description="Disordered" evidence="2">
    <location>
        <begin position="1"/>
        <end position="21"/>
    </location>
</feature>